<reference evidence="2 3" key="1">
    <citation type="journal article" date="2018" name="Mol. Biol. Evol.">
        <title>Broad Genomic Sampling Reveals a Smut Pathogenic Ancestry of the Fungal Clade Ustilaginomycotina.</title>
        <authorList>
            <person name="Kijpornyongpan T."/>
            <person name="Mondo S.J."/>
            <person name="Barry K."/>
            <person name="Sandor L."/>
            <person name="Lee J."/>
            <person name="Lipzen A."/>
            <person name="Pangilinan J."/>
            <person name="LaButti K."/>
            <person name="Hainaut M."/>
            <person name="Henrissat B."/>
            <person name="Grigoriev I.V."/>
            <person name="Spatafora J.W."/>
            <person name="Aime M.C."/>
        </authorList>
    </citation>
    <scope>NUCLEOTIDE SEQUENCE [LARGE SCALE GENOMIC DNA]</scope>
    <source>
        <strain evidence="2 3">MCA 5214</strain>
    </source>
</reference>
<name>A0A316V0D2_9BASI</name>
<dbReference type="GeneID" id="37027130"/>
<keyword evidence="3" id="KW-1185">Reference proteome</keyword>
<feature type="region of interest" description="Disordered" evidence="1">
    <location>
        <begin position="78"/>
        <end position="104"/>
    </location>
</feature>
<evidence type="ECO:0000313" key="2">
    <source>
        <dbReference type="EMBL" id="PWN31009.1"/>
    </source>
</evidence>
<sequence>MGAVYSCLTSIVHAIGGLIMGLFRAIGAALAAVVRAVESESRALAALRPCFGHHADHPLPLFANSRLLGHHRLHHLPRLRRRTQKGREDQGLISAREEGVRRDT</sequence>
<dbReference type="AlphaFoldDB" id="A0A316V0D2"/>
<proteinExistence type="predicted"/>
<dbReference type="RefSeq" id="XP_025365621.1">
    <property type="nucleotide sequence ID" value="XM_025505307.1"/>
</dbReference>
<accession>A0A316V0D2</accession>
<evidence type="ECO:0000313" key="3">
    <source>
        <dbReference type="Proteomes" id="UP000245884"/>
    </source>
</evidence>
<protein>
    <submittedName>
        <fullName evidence="2">Uncharacterized protein</fullName>
    </submittedName>
</protein>
<organism evidence="2 3">
    <name type="scientific">Jaminaea rosea</name>
    <dbReference type="NCBI Taxonomy" id="1569628"/>
    <lineage>
        <taxon>Eukaryota</taxon>
        <taxon>Fungi</taxon>
        <taxon>Dikarya</taxon>
        <taxon>Basidiomycota</taxon>
        <taxon>Ustilaginomycotina</taxon>
        <taxon>Exobasidiomycetes</taxon>
        <taxon>Microstromatales</taxon>
        <taxon>Microstromatales incertae sedis</taxon>
        <taxon>Jaminaea</taxon>
    </lineage>
</organism>
<dbReference type="EMBL" id="KZ819662">
    <property type="protein sequence ID" value="PWN31009.1"/>
    <property type="molecule type" value="Genomic_DNA"/>
</dbReference>
<dbReference type="Proteomes" id="UP000245884">
    <property type="component" value="Unassembled WGS sequence"/>
</dbReference>
<feature type="compositionally biased region" description="Basic and acidic residues" evidence="1">
    <location>
        <begin position="85"/>
        <end position="104"/>
    </location>
</feature>
<evidence type="ECO:0000256" key="1">
    <source>
        <dbReference type="SAM" id="MobiDB-lite"/>
    </source>
</evidence>
<gene>
    <name evidence="2" type="ORF">BDZ90DRAFT_230006</name>
</gene>